<organism evidence="2 3">
    <name type="scientific">Brachionus plicatilis</name>
    <name type="common">Marine rotifer</name>
    <name type="synonym">Brachionus muelleri</name>
    <dbReference type="NCBI Taxonomy" id="10195"/>
    <lineage>
        <taxon>Eukaryota</taxon>
        <taxon>Metazoa</taxon>
        <taxon>Spiralia</taxon>
        <taxon>Gnathifera</taxon>
        <taxon>Rotifera</taxon>
        <taxon>Eurotatoria</taxon>
        <taxon>Monogononta</taxon>
        <taxon>Pseudotrocha</taxon>
        <taxon>Ploima</taxon>
        <taxon>Brachionidae</taxon>
        <taxon>Brachionus</taxon>
    </lineage>
</organism>
<dbReference type="EMBL" id="REGN01007137">
    <property type="protein sequence ID" value="RNA07168.1"/>
    <property type="molecule type" value="Genomic_DNA"/>
</dbReference>
<sequence length="88" mass="10010">MIMVFCLAEKQILILIILSTPILNNQIRDIFVTVLVSATLPFTLNLSFIIPTRYRLTTQILPEVFTKTKQRIQHKLLQAQAVSVTLDG</sequence>
<accession>A0A3M7Q898</accession>
<feature type="transmembrane region" description="Helical" evidence="1">
    <location>
        <begin position="30"/>
        <end position="50"/>
    </location>
</feature>
<keyword evidence="1" id="KW-0812">Transmembrane</keyword>
<name>A0A3M7Q898_BRAPC</name>
<comment type="caution">
    <text evidence="2">The sequence shown here is derived from an EMBL/GenBank/DDBJ whole genome shotgun (WGS) entry which is preliminary data.</text>
</comment>
<evidence type="ECO:0000256" key="1">
    <source>
        <dbReference type="SAM" id="Phobius"/>
    </source>
</evidence>
<gene>
    <name evidence="2" type="ORF">BpHYR1_027607</name>
</gene>
<keyword evidence="1" id="KW-1133">Transmembrane helix</keyword>
<dbReference type="Proteomes" id="UP000276133">
    <property type="component" value="Unassembled WGS sequence"/>
</dbReference>
<proteinExistence type="predicted"/>
<protein>
    <submittedName>
        <fullName evidence="2">Uncharacterized protein</fullName>
    </submittedName>
</protein>
<evidence type="ECO:0000313" key="2">
    <source>
        <dbReference type="EMBL" id="RNA07168.1"/>
    </source>
</evidence>
<keyword evidence="3" id="KW-1185">Reference proteome</keyword>
<dbReference type="AlphaFoldDB" id="A0A3M7Q898"/>
<evidence type="ECO:0000313" key="3">
    <source>
        <dbReference type="Proteomes" id="UP000276133"/>
    </source>
</evidence>
<reference evidence="2 3" key="1">
    <citation type="journal article" date="2018" name="Sci. Rep.">
        <title>Genomic signatures of local adaptation to the degree of environmental predictability in rotifers.</title>
        <authorList>
            <person name="Franch-Gras L."/>
            <person name="Hahn C."/>
            <person name="Garcia-Roger E.M."/>
            <person name="Carmona M.J."/>
            <person name="Serra M."/>
            <person name="Gomez A."/>
        </authorList>
    </citation>
    <scope>NUCLEOTIDE SEQUENCE [LARGE SCALE GENOMIC DNA]</scope>
    <source>
        <strain evidence="2">HYR1</strain>
    </source>
</reference>
<keyword evidence="1" id="KW-0472">Membrane</keyword>